<dbReference type="AlphaFoldDB" id="A0A8X6HI83"/>
<feature type="coiled-coil region" evidence="1">
    <location>
        <begin position="36"/>
        <end position="144"/>
    </location>
</feature>
<keyword evidence="1" id="KW-0175">Coiled coil</keyword>
<keyword evidence="3" id="KW-1185">Reference proteome</keyword>
<organism evidence="2 3">
    <name type="scientific">Trichonephila clavata</name>
    <name type="common">Joro spider</name>
    <name type="synonym">Nephila clavata</name>
    <dbReference type="NCBI Taxonomy" id="2740835"/>
    <lineage>
        <taxon>Eukaryota</taxon>
        <taxon>Metazoa</taxon>
        <taxon>Ecdysozoa</taxon>
        <taxon>Arthropoda</taxon>
        <taxon>Chelicerata</taxon>
        <taxon>Arachnida</taxon>
        <taxon>Araneae</taxon>
        <taxon>Araneomorphae</taxon>
        <taxon>Entelegynae</taxon>
        <taxon>Araneoidea</taxon>
        <taxon>Nephilidae</taxon>
        <taxon>Trichonephila</taxon>
    </lineage>
</organism>
<gene>
    <name evidence="2" type="ORF">TNCT_515251</name>
</gene>
<evidence type="ECO:0000313" key="2">
    <source>
        <dbReference type="EMBL" id="GFR24028.1"/>
    </source>
</evidence>
<protein>
    <submittedName>
        <fullName evidence="2">Uncharacterized protein</fullName>
    </submittedName>
</protein>
<dbReference type="EMBL" id="BMAO01038320">
    <property type="protein sequence ID" value="GFR24028.1"/>
    <property type="molecule type" value="Genomic_DNA"/>
</dbReference>
<dbReference type="Proteomes" id="UP000887116">
    <property type="component" value="Unassembled WGS sequence"/>
</dbReference>
<sequence>MGETIDADLGVMELKQKLMLSKAYLEDGEFVRDVLAIMIEDRMEKKEDRKKEKKAEEHCLEQKQELELARIEAARWKAEKEARIREAGHKEVKEARLRAKKEARLKAEEEARFKAQEEARLKAQEEAKAVEERKMNEIIALEEETRL</sequence>
<comment type="caution">
    <text evidence="2">The sequence shown here is derived from an EMBL/GenBank/DDBJ whole genome shotgun (WGS) entry which is preliminary data.</text>
</comment>
<proteinExistence type="predicted"/>
<accession>A0A8X6HI83</accession>
<evidence type="ECO:0000256" key="1">
    <source>
        <dbReference type="SAM" id="Coils"/>
    </source>
</evidence>
<name>A0A8X6HI83_TRICU</name>
<evidence type="ECO:0000313" key="3">
    <source>
        <dbReference type="Proteomes" id="UP000887116"/>
    </source>
</evidence>
<reference evidence="2" key="1">
    <citation type="submission" date="2020-07" db="EMBL/GenBank/DDBJ databases">
        <title>Multicomponent nature underlies the extraordinary mechanical properties of spider dragline silk.</title>
        <authorList>
            <person name="Kono N."/>
            <person name="Nakamura H."/>
            <person name="Mori M."/>
            <person name="Yoshida Y."/>
            <person name="Ohtoshi R."/>
            <person name="Malay A.D."/>
            <person name="Moran D.A.P."/>
            <person name="Tomita M."/>
            <person name="Numata K."/>
            <person name="Arakawa K."/>
        </authorList>
    </citation>
    <scope>NUCLEOTIDE SEQUENCE</scope>
</reference>